<dbReference type="RefSeq" id="XP_056504602.1">
    <property type="nucleotide sequence ID" value="XM_056642108.1"/>
</dbReference>
<dbReference type="OrthoDB" id="10001928at2759"/>
<evidence type="ECO:0000313" key="2">
    <source>
        <dbReference type="Proteomes" id="UP001147733"/>
    </source>
</evidence>
<sequence>MRTLTTIYLQIARFMAWKPPISCILFPEKVRGVSVFIQYVRIGRILSRVREKLYTTTKRRNGAIKIKDLAFDLRMWAQDLRSNGIYLDVGSLSETASGPVKRDIAGSNMWLQMLGNVAMVLINRPGLSFDDSTIEFSECILANARSTGAILILLEDSRPPLWLRNLSMVGPGTVFQSALMHVYYRCYSPTMKPEQGPSLETSLRMVSHGISILERDNAMLELPTAGSPQPSSRESLSDVIEVLKLLQALLIQREQITASQVESLQDASFHHGSTMLNEQDWGTDALEILNYVSATDWAYEMPGPFMGFTDVDL</sequence>
<dbReference type="GeneID" id="81381275"/>
<organism evidence="1 2">
    <name type="scientific">Penicillium citrinum</name>
    <dbReference type="NCBI Taxonomy" id="5077"/>
    <lineage>
        <taxon>Eukaryota</taxon>
        <taxon>Fungi</taxon>
        <taxon>Dikarya</taxon>
        <taxon>Ascomycota</taxon>
        <taxon>Pezizomycotina</taxon>
        <taxon>Eurotiomycetes</taxon>
        <taxon>Eurotiomycetidae</taxon>
        <taxon>Eurotiales</taxon>
        <taxon>Aspergillaceae</taxon>
        <taxon>Penicillium</taxon>
    </lineage>
</organism>
<accession>A0A9W9TUE2</accession>
<reference evidence="1" key="1">
    <citation type="submission" date="2022-11" db="EMBL/GenBank/DDBJ databases">
        <authorList>
            <person name="Petersen C."/>
        </authorList>
    </citation>
    <scope>NUCLEOTIDE SEQUENCE</scope>
    <source>
        <strain evidence="1">IBT 23319</strain>
    </source>
</reference>
<proteinExistence type="predicted"/>
<keyword evidence="2" id="KW-1185">Reference proteome</keyword>
<comment type="caution">
    <text evidence="1">The sequence shown here is derived from an EMBL/GenBank/DDBJ whole genome shotgun (WGS) entry which is preliminary data.</text>
</comment>
<reference evidence="1" key="2">
    <citation type="journal article" date="2023" name="IMA Fungus">
        <title>Comparative genomic study of the Penicillium genus elucidates a diverse pangenome and 15 lateral gene transfer events.</title>
        <authorList>
            <person name="Petersen C."/>
            <person name="Sorensen T."/>
            <person name="Nielsen M.R."/>
            <person name="Sondergaard T.E."/>
            <person name="Sorensen J.L."/>
            <person name="Fitzpatrick D.A."/>
            <person name="Frisvad J.C."/>
            <person name="Nielsen K.L."/>
        </authorList>
    </citation>
    <scope>NUCLEOTIDE SEQUENCE</scope>
    <source>
        <strain evidence="1">IBT 23319</strain>
    </source>
</reference>
<dbReference type="EMBL" id="JAPQKT010000002">
    <property type="protein sequence ID" value="KAJ5241597.1"/>
    <property type="molecule type" value="Genomic_DNA"/>
</dbReference>
<evidence type="ECO:0000313" key="1">
    <source>
        <dbReference type="EMBL" id="KAJ5241597.1"/>
    </source>
</evidence>
<dbReference type="AlphaFoldDB" id="A0A9W9TUE2"/>
<name>A0A9W9TUE2_PENCI</name>
<dbReference type="Proteomes" id="UP001147733">
    <property type="component" value="Unassembled WGS sequence"/>
</dbReference>
<protein>
    <submittedName>
        <fullName evidence="1">Uncharacterized protein</fullName>
    </submittedName>
</protein>
<gene>
    <name evidence="1" type="ORF">N7469_003188</name>
</gene>